<dbReference type="EMBL" id="PVTF01000014">
    <property type="protein sequence ID" value="PRY35130.1"/>
    <property type="molecule type" value="Genomic_DNA"/>
</dbReference>
<sequence>MGTLREDFNNPQRVPKVVMHVTLTDATSMKALGDANWLPTMAWFFEQVGDAVTQQGGTICKYLNDGVEATFPVDLAAEAINSGIQVQERIVEAQRDNTYRCNCSIGIATGRVVEFNSGAYTDYVGAVVDRSARLAYAANAGAIFVDEATVGASNMMRVFSNYGNVINREGGQYLSPLEELPAAGFPERISYHEILWAAQPFSVRASEVTKIGDMPIPDRSPAPKPLQRREWLRGTVSRWDDERGNGFLSTSTGTYFLHRSHLAAGISRIDVGTTVFFLGEEAHGAGRHPRAVCALPVGAELSVRIDKIRTAFGFHRLADSRNFGRELFLDLGRGAESRFQLGQQVRVRVTENQEGPVGAVIVPEQQALSA</sequence>
<evidence type="ECO:0008006" key="3">
    <source>
        <dbReference type="Google" id="ProtNLM"/>
    </source>
</evidence>
<dbReference type="AlphaFoldDB" id="A0A2T0SNZ3"/>
<reference evidence="1 2" key="1">
    <citation type="submission" date="2018-03" db="EMBL/GenBank/DDBJ databases">
        <title>Genomic Encyclopedia of Archaeal and Bacterial Type Strains, Phase II (KMG-II): from individual species to whole genera.</title>
        <authorList>
            <person name="Goeker M."/>
        </authorList>
    </citation>
    <scope>NUCLEOTIDE SEQUENCE [LARGE SCALE GENOMIC DNA]</scope>
    <source>
        <strain evidence="1 2">DSM 44720</strain>
    </source>
</reference>
<dbReference type="SUPFAM" id="SSF55073">
    <property type="entry name" value="Nucleotide cyclase"/>
    <property type="match status" value="1"/>
</dbReference>
<comment type="caution">
    <text evidence="1">The sequence shown here is derived from an EMBL/GenBank/DDBJ whole genome shotgun (WGS) entry which is preliminary data.</text>
</comment>
<dbReference type="Gene3D" id="3.30.70.1230">
    <property type="entry name" value="Nucleotide cyclase"/>
    <property type="match status" value="1"/>
</dbReference>
<gene>
    <name evidence="1" type="ORF">CLV43_11448</name>
</gene>
<evidence type="ECO:0000313" key="2">
    <source>
        <dbReference type="Proteomes" id="UP000239494"/>
    </source>
</evidence>
<dbReference type="OrthoDB" id="5476461at2"/>
<accession>A0A2T0SNZ3</accession>
<dbReference type="RefSeq" id="WP_106193567.1">
    <property type="nucleotide sequence ID" value="NZ_PVTF01000014.1"/>
</dbReference>
<dbReference type="GO" id="GO:0009190">
    <property type="term" value="P:cyclic nucleotide biosynthetic process"/>
    <property type="evidence" value="ECO:0007669"/>
    <property type="project" value="InterPro"/>
</dbReference>
<evidence type="ECO:0000313" key="1">
    <source>
        <dbReference type="EMBL" id="PRY35130.1"/>
    </source>
</evidence>
<proteinExistence type="predicted"/>
<dbReference type="GO" id="GO:0004016">
    <property type="term" value="F:adenylate cyclase activity"/>
    <property type="evidence" value="ECO:0007669"/>
    <property type="project" value="UniProtKB-ARBA"/>
</dbReference>
<dbReference type="InterPro" id="IPR001054">
    <property type="entry name" value="A/G_cyclase"/>
</dbReference>
<protein>
    <recommendedName>
        <fullName evidence="3">Class 3 adenylate cyclase</fullName>
    </recommendedName>
</protein>
<organism evidence="1 2">
    <name type="scientific">Umezawaea tangerina</name>
    <dbReference type="NCBI Taxonomy" id="84725"/>
    <lineage>
        <taxon>Bacteria</taxon>
        <taxon>Bacillati</taxon>
        <taxon>Actinomycetota</taxon>
        <taxon>Actinomycetes</taxon>
        <taxon>Pseudonocardiales</taxon>
        <taxon>Pseudonocardiaceae</taxon>
        <taxon>Umezawaea</taxon>
    </lineage>
</organism>
<dbReference type="GO" id="GO:0035556">
    <property type="term" value="P:intracellular signal transduction"/>
    <property type="evidence" value="ECO:0007669"/>
    <property type="project" value="InterPro"/>
</dbReference>
<name>A0A2T0SNZ3_9PSEU</name>
<keyword evidence="2" id="KW-1185">Reference proteome</keyword>
<dbReference type="CDD" id="cd07302">
    <property type="entry name" value="CHD"/>
    <property type="match status" value="1"/>
</dbReference>
<dbReference type="Proteomes" id="UP000239494">
    <property type="component" value="Unassembled WGS sequence"/>
</dbReference>
<dbReference type="InterPro" id="IPR029787">
    <property type="entry name" value="Nucleotide_cyclase"/>
</dbReference>